<proteinExistence type="predicted"/>
<accession>I5AQ09</accession>
<dbReference type="Pfam" id="PF03050">
    <property type="entry name" value="DDE_Tnp_IS66"/>
    <property type="match status" value="1"/>
</dbReference>
<evidence type="ECO:0000313" key="4">
    <source>
        <dbReference type="Proteomes" id="UP000005753"/>
    </source>
</evidence>
<dbReference type="Pfam" id="PF13817">
    <property type="entry name" value="DDE_Tnp_IS66_C"/>
    <property type="match status" value="1"/>
</dbReference>
<organism evidence="3 4">
    <name type="scientific">Eubacterium cellulosolvens (strain ATCC 43171 / JCM 9499 / 6)</name>
    <name type="common">Cillobacterium cellulosolvens</name>
    <dbReference type="NCBI Taxonomy" id="633697"/>
    <lineage>
        <taxon>Bacteria</taxon>
        <taxon>Bacillati</taxon>
        <taxon>Bacillota</taxon>
        <taxon>Clostridia</taxon>
        <taxon>Eubacteriales</taxon>
        <taxon>Eubacteriaceae</taxon>
        <taxon>Eubacterium</taxon>
    </lineage>
</organism>
<feature type="domain" description="Transposase IS66 C-terminal" evidence="2">
    <location>
        <begin position="79"/>
        <end position="118"/>
    </location>
</feature>
<evidence type="ECO:0000259" key="1">
    <source>
        <dbReference type="Pfam" id="PF03050"/>
    </source>
</evidence>
<sequence length="128" mass="14507">MLFLSWVDGLTPKTGDSIIKAINYTNGCRPYLKNYLKNGACSLSNNLSENAIRPIVMGRKNWLFSDTQDGADASMVIYSLIETAKENGINPEKYLEYLLENRLSAEMSDEELERFAPWDESTREQCAV</sequence>
<protein>
    <submittedName>
        <fullName evidence="3">Uncharacterized protein</fullName>
    </submittedName>
</protein>
<dbReference type="Proteomes" id="UP000005753">
    <property type="component" value="Chromosome"/>
</dbReference>
<dbReference type="STRING" id="633697.EubceDRAFT1_0003"/>
<dbReference type="PANTHER" id="PTHR33678">
    <property type="entry name" value="BLL1576 PROTEIN"/>
    <property type="match status" value="1"/>
</dbReference>
<dbReference type="PANTHER" id="PTHR33678:SF1">
    <property type="entry name" value="BLL1576 PROTEIN"/>
    <property type="match status" value="1"/>
</dbReference>
<reference evidence="3 4" key="1">
    <citation type="submission" date="2010-08" db="EMBL/GenBank/DDBJ databases">
        <authorList>
            <consortium name="US DOE Joint Genome Institute (JGI-PGF)"/>
            <person name="Lucas S."/>
            <person name="Copeland A."/>
            <person name="Lapidus A."/>
            <person name="Cheng J.-F."/>
            <person name="Bruce D."/>
            <person name="Goodwin L."/>
            <person name="Pitluck S."/>
            <person name="Land M.L."/>
            <person name="Hauser L."/>
            <person name="Chang Y.-J."/>
            <person name="Anderson I.J."/>
            <person name="Johnson E."/>
            <person name="Mulhopadhyay B."/>
            <person name="Kyrpides N."/>
            <person name="Woyke T.J."/>
        </authorList>
    </citation>
    <scope>NUCLEOTIDE SEQUENCE [LARGE SCALE GENOMIC DNA]</scope>
    <source>
        <strain evidence="3 4">6</strain>
    </source>
</reference>
<dbReference type="eggNOG" id="COG4974">
    <property type="taxonomic scope" value="Bacteria"/>
</dbReference>
<dbReference type="InterPro" id="IPR052344">
    <property type="entry name" value="Transposase-related"/>
</dbReference>
<dbReference type="InterPro" id="IPR004291">
    <property type="entry name" value="Transposase_IS66_central"/>
</dbReference>
<dbReference type="EMBL" id="CM001487">
    <property type="protein sequence ID" value="EIM55882.1"/>
    <property type="molecule type" value="Genomic_DNA"/>
</dbReference>
<dbReference type="InterPro" id="IPR039552">
    <property type="entry name" value="IS66_C"/>
</dbReference>
<evidence type="ECO:0000313" key="3">
    <source>
        <dbReference type="EMBL" id="EIM55882.1"/>
    </source>
</evidence>
<feature type="domain" description="Transposase IS66 central" evidence="1">
    <location>
        <begin position="14"/>
        <end position="72"/>
    </location>
</feature>
<evidence type="ECO:0000259" key="2">
    <source>
        <dbReference type="Pfam" id="PF13817"/>
    </source>
</evidence>
<dbReference type="HOGENOM" id="CLU_023034_5_2_9"/>
<dbReference type="AlphaFoldDB" id="I5AQ09"/>
<reference evidence="3 4" key="2">
    <citation type="submission" date="2012-02" db="EMBL/GenBank/DDBJ databases">
        <title>Improved High-Quality Draft sequence of Eubacterium cellulosolvens 6.</title>
        <authorList>
            <consortium name="US DOE Joint Genome Institute"/>
            <person name="Lucas S."/>
            <person name="Han J."/>
            <person name="Lapidus A."/>
            <person name="Cheng J.-F."/>
            <person name="Goodwin L."/>
            <person name="Pitluck S."/>
            <person name="Peters L."/>
            <person name="Mikhailova N."/>
            <person name="Gu W."/>
            <person name="Detter J.C."/>
            <person name="Han C."/>
            <person name="Tapia R."/>
            <person name="Land M."/>
            <person name="Hauser L."/>
            <person name="Kyrpides N."/>
            <person name="Ivanova N."/>
            <person name="Pagani I."/>
            <person name="Johnson E."/>
            <person name="Mukhopadhyay B."/>
            <person name="Anderson I."/>
            <person name="Woyke T."/>
        </authorList>
    </citation>
    <scope>NUCLEOTIDE SEQUENCE [LARGE SCALE GENOMIC DNA]</scope>
    <source>
        <strain evidence="3 4">6</strain>
    </source>
</reference>
<name>I5AQ09_EUBC6</name>
<keyword evidence="4" id="KW-1185">Reference proteome</keyword>
<gene>
    <name evidence="3" type="ORF">EubceDRAFT1_0003</name>
</gene>